<keyword evidence="4" id="KW-1185">Reference proteome</keyword>
<reference evidence="3 4" key="1">
    <citation type="submission" date="2020-04" db="EMBL/GenBank/DDBJ databases">
        <title>Bacillus sp. UniB3 isolated from commercial digestive syrup.</title>
        <authorList>
            <person name="Thorat V."/>
            <person name="Kirdat K."/>
            <person name="Tiwarekar B."/>
            <person name="Yadav A."/>
        </authorList>
    </citation>
    <scope>NUCLEOTIDE SEQUENCE [LARGE SCALE GENOMIC DNA]</scope>
    <source>
        <strain evidence="3 4">UniB3</strain>
    </source>
</reference>
<dbReference type="Proteomes" id="UP000588491">
    <property type="component" value="Unassembled WGS sequence"/>
</dbReference>
<keyword evidence="2" id="KW-0812">Transmembrane</keyword>
<dbReference type="RefSeq" id="WP_016201714.1">
    <property type="nucleotide sequence ID" value="NZ_JABBPK010000001.1"/>
</dbReference>
<dbReference type="EMBL" id="JABBPK010000001">
    <property type="protein sequence ID" value="NMO78646.1"/>
    <property type="molecule type" value="Genomic_DNA"/>
</dbReference>
<organism evidence="3 4">
    <name type="scientific">Niallia alba</name>
    <dbReference type="NCBI Taxonomy" id="2729105"/>
    <lineage>
        <taxon>Bacteria</taxon>
        <taxon>Bacillati</taxon>
        <taxon>Bacillota</taxon>
        <taxon>Bacilli</taxon>
        <taxon>Bacillales</taxon>
        <taxon>Bacillaceae</taxon>
        <taxon>Niallia</taxon>
    </lineage>
</organism>
<keyword evidence="2" id="KW-1133">Transmembrane helix</keyword>
<feature type="coiled-coil region" evidence="1">
    <location>
        <begin position="47"/>
        <end position="74"/>
    </location>
</feature>
<keyword evidence="1" id="KW-0175">Coiled coil</keyword>
<comment type="caution">
    <text evidence="3">The sequence shown here is derived from an EMBL/GenBank/DDBJ whole genome shotgun (WGS) entry which is preliminary data.</text>
</comment>
<accession>A0A7Y0PNR8</accession>
<name>A0A7Y0PNR8_9BACI</name>
<protein>
    <submittedName>
        <fullName evidence="3">Fimbrial assembly protein</fullName>
    </submittedName>
</protein>
<evidence type="ECO:0000256" key="2">
    <source>
        <dbReference type="SAM" id="Phobius"/>
    </source>
</evidence>
<sequence>MLVEINLLPKKEPKRKSQLLWVILALLITLLLIGLFIWQSTTKKAELEATENSLEMTTNLVNTYNQKLDNYKNSESVQSLESAINWANNQSVDYVLFLQELTKNLPERGFIQELKVSDDLTTSMIIQFDTKSDAAYYLNSLLDISWVDEALLTEAKSTDTLENKISDQVDQAIDILKQAEVEPRYFASYEFVLNKAKLRDEMEKKKEDNEKGEDSP</sequence>
<feature type="transmembrane region" description="Helical" evidence="2">
    <location>
        <begin position="19"/>
        <end position="38"/>
    </location>
</feature>
<evidence type="ECO:0000256" key="1">
    <source>
        <dbReference type="SAM" id="Coils"/>
    </source>
</evidence>
<evidence type="ECO:0000313" key="3">
    <source>
        <dbReference type="EMBL" id="NMO78646.1"/>
    </source>
</evidence>
<evidence type="ECO:0000313" key="4">
    <source>
        <dbReference type="Proteomes" id="UP000588491"/>
    </source>
</evidence>
<keyword evidence="2" id="KW-0472">Membrane</keyword>
<proteinExistence type="predicted"/>
<gene>
    <name evidence="3" type="ORF">HHU08_16805</name>
</gene>
<dbReference type="AlphaFoldDB" id="A0A7Y0PNR8"/>